<keyword evidence="3" id="KW-1185">Reference proteome</keyword>
<feature type="domain" description="DUF1214" evidence="1">
    <location>
        <begin position="40"/>
        <end position="134"/>
    </location>
</feature>
<dbReference type="PANTHER" id="PTHR36509:SF2">
    <property type="entry name" value="BLL3101 PROTEIN"/>
    <property type="match status" value="1"/>
</dbReference>
<protein>
    <recommendedName>
        <fullName evidence="1">DUF1214 domain-containing protein</fullName>
    </recommendedName>
</protein>
<dbReference type="InterPro" id="IPR010621">
    <property type="entry name" value="DUF1214"/>
</dbReference>
<dbReference type="AlphaFoldDB" id="A0A640T6Y8"/>
<comment type="caution">
    <text evidence="2">The sequence shown here is derived from an EMBL/GenBank/DDBJ whole genome shotgun (WGS) entry which is preliminary data.</text>
</comment>
<dbReference type="EMBL" id="BLIO01000001">
    <property type="protein sequence ID" value="GFE19068.1"/>
    <property type="molecule type" value="Genomic_DNA"/>
</dbReference>
<gene>
    <name evidence="2" type="ORF">Sgleb_71150</name>
</gene>
<dbReference type="InterPro" id="IPR037049">
    <property type="entry name" value="DUF1214_C_sf"/>
</dbReference>
<name>A0A640T6Y8_9ACTN</name>
<reference evidence="2 3" key="1">
    <citation type="submission" date="2019-12" db="EMBL/GenBank/DDBJ databases">
        <title>Whole genome shotgun sequence of Streptomyces hygroscopicus subsp. glebosus NBRC 13786.</title>
        <authorList>
            <person name="Ichikawa N."/>
            <person name="Kimura A."/>
            <person name="Kitahashi Y."/>
            <person name="Komaki H."/>
            <person name="Tamura T."/>
        </authorList>
    </citation>
    <scope>NUCLEOTIDE SEQUENCE [LARGE SCALE GENOMIC DNA]</scope>
    <source>
        <strain evidence="2 3">NBRC 13786</strain>
    </source>
</reference>
<evidence type="ECO:0000259" key="1">
    <source>
        <dbReference type="Pfam" id="PF06742"/>
    </source>
</evidence>
<dbReference type="Pfam" id="PF06742">
    <property type="entry name" value="DUF1214"/>
    <property type="match status" value="1"/>
</dbReference>
<organism evidence="2 3">
    <name type="scientific">Streptomyces glebosus</name>
    <dbReference type="NCBI Taxonomy" id="249580"/>
    <lineage>
        <taxon>Bacteria</taxon>
        <taxon>Bacillati</taxon>
        <taxon>Actinomycetota</taxon>
        <taxon>Actinomycetes</taxon>
        <taxon>Kitasatosporales</taxon>
        <taxon>Streptomycetaceae</taxon>
        <taxon>Streptomyces</taxon>
    </lineage>
</organism>
<dbReference type="SUPFAM" id="SSF160935">
    <property type="entry name" value="VPA0735-like"/>
    <property type="match status" value="1"/>
</dbReference>
<evidence type="ECO:0000313" key="3">
    <source>
        <dbReference type="Proteomes" id="UP000430079"/>
    </source>
</evidence>
<dbReference type="PANTHER" id="PTHR36509">
    <property type="entry name" value="BLL3101 PROTEIN"/>
    <property type="match status" value="1"/>
</dbReference>
<dbReference type="Gene3D" id="2.60.120.600">
    <property type="entry name" value="Domain of unknown function DUF1214, C-terminal domain"/>
    <property type="match status" value="1"/>
</dbReference>
<proteinExistence type="predicted"/>
<dbReference type="Proteomes" id="UP000430079">
    <property type="component" value="Unassembled WGS sequence"/>
</dbReference>
<evidence type="ECO:0000313" key="2">
    <source>
        <dbReference type="EMBL" id="GFE19068.1"/>
    </source>
</evidence>
<dbReference type="RefSeq" id="WP_190141195.1">
    <property type="nucleotide sequence ID" value="NZ_BLIO01000001.1"/>
</dbReference>
<sequence>MTAPVDQAAALSPEAQRAIAEGAAEGLPRVRSAGRTPRAEVLDGGHRYQLRFEAGNLPPGNAFCSLTMYNDRQFFIDNAINRYAIGDRDALEFSSDGSLTLLIQHASPGARLESNWLPAPEGFFNVMLRMFWPRPEVLERTWHTPALCRIG</sequence>
<accession>A0A640T6Y8</accession>